<keyword evidence="2" id="KW-1133">Transmembrane helix</keyword>
<feature type="compositionally biased region" description="Polar residues" evidence="1">
    <location>
        <begin position="174"/>
        <end position="192"/>
    </location>
</feature>
<evidence type="ECO:0000256" key="2">
    <source>
        <dbReference type="SAM" id="Phobius"/>
    </source>
</evidence>
<dbReference type="AlphaFoldDB" id="A0A7I4Y2R4"/>
<feature type="transmembrane region" description="Helical" evidence="2">
    <location>
        <begin position="27"/>
        <end position="48"/>
    </location>
</feature>
<accession>A0A7I4Y2R4</accession>
<feature type="compositionally biased region" description="Low complexity" evidence="1">
    <location>
        <begin position="207"/>
        <end position="221"/>
    </location>
</feature>
<name>A0A7I4Y2R4_HAECO</name>
<dbReference type="OrthoDB" id="10366884at2759"/>
<feature type="region of interest" description="Disordered" evidence="1">
    <location>
        <begin position="140"/>
        <end position="269"/>
    </location>
</feature>
<keyword evidence="2" id="KW-0472">Membrane</keyword>
<sequence length="269" mass="28608">MEAADSDEQSPEVRTPRKMDWRDLTEAVCVLAAIMFLIGVVFLAIYIYKIIKQTVSDAGAVESSEEEVSGREYEGTSETEQTSPVRLLSSEVGGSSVPSEVESPPRVVGGASVPCINVIFRNVPPYLRCTQCELGRMPKSEVPKAQSSQVPQSQDAPKASTSSYSEAKKVPKSENPSSRTPISPFAPTSANAPQEEEKVVQTVKSESNQASGSSYAPSSASTLPKEAKEVQTAKSQSNQAPMSSRTATAISVPESETRGAVSASNESRA</sequence>
<feature type="region of interest" description="Disordered" evidence="1">
    <location>
        <begin position="60"/>
        <end position="106"/>
    </location>
</feature>
<dbReference type="WBParaSite" id="HCON_00037580-00001">
    <property type="protein sequence ID" value="HCON_00037580-00001"/>
    <property type="gene ID" value="HCON_00037580"/>
</dbReference>
<dbReference type="OMA" id="PCINVIF"/>
<keyword evidence="2" id="KW-0812">Transmembrane</keyword>
<evidence type="ECO:0000256" key="1">
    <source>
        <dbReference type="SAM" id="MobiDB-lite"/>
    </source>
</evidence>
<protein>
    <submittedName>
        <fullName evidence="4">Flocculation protein FLO11-like</fullName>
    </submittedName>
</protein>
<keyword evidence="3" id="KW-1185">Reference proteome</keyword>
<feature type="compositionally biased region" description="Low complexity" evidence="1">
    <location>
        <begin position="85"/>
        <end position="106"/>
    </location>
</feature>
<dbReference type="Proteomes" id="UP000025227">
    <property type="component" value="Unplaced"/>
</dbReference>
<reference evidence="4" key="1">
    <citation type="submission" date="2020-12" db="UniProtKB">
        <authorList>
            <consortium name="WormBaseParasite"/>
        </authorList>
    </citation>
    <scope>IDENTIFICATION</scope>
    <source>
        <strain evidence="4">MHco3</strain>
    </source>
</reference>
<feature type="compositionally biased region" description="Polar residues" evidence="1">
    <location>
        <begin position="232"/>
        <end position="249"/>
    </location>
</feature>
<evidence type="ECO:0000313" key="4">
    <source>
        <dbReference type="WBParaSite" id="HCON_00037580-00001"/>
    </source>
</evidence>
<organism evidence="3 4">
    <name type="scientific">Haemonchus contortus</name>
    <name type="common">Barber pole worm</name>
    <dbReference type="NCBI Taxonomy" id="6289"/>
    <lineage>
        <taxon>Eukaryota</taxon>
        <taxon>Metazoa</taxon>
        <taxon>Ecdysozoa</taxon>
        <taxon>Nematoda</taxon>
        <taxon>Chromadorea</taxon>
        <taxon>Rhabditida</taxon>
        <taxon>Rhabditina</taxon>
        <taxon>Rhabditomorpha</taxon>
        <taxon>Strongyloidea</taxon>
        <taxon>Trichostrongylidae</taxon>
        <taxon>Haemonchus</taxon>
    </lineage>
</organism>
<feature type="compositionally biased region" description="Polar residues" evidence="1">
    <location>
        <begin position="145"/>
        <end position="165"/>
    </location>
</feature>
<evidence type="ECO:0000313" key="3">
    <source>
        <dbReference type="Proteomes" id="UP000025227"/>
    </source>
</evidence>
<proteinExistence type="predicted"/>